<comment type="similarity">
    <text evidence="2">Belongs to the cytidine and deoxycytidylate deaminase family.</text>
</comment>
<dbReference type="PANTHER" id="PTHR11086">
    <property type="entry name" value="DEOXYCYTIDYLATE DEAMINASE-RELATED"/>
    <property type="match status" value="1"/>
</dbReference>
<dbReference type="OrthoDB" id="6710946at2759"/>
<evidence type="ECO:0000256" key="8">
    <source>
        <dbReference type="ARBA" id="ARBA00041763"/>
    </source>
</evidence>
<evidence type="ECO:0000259" key="10">
    <source>
        <dbReference type="PROSITE" id="PS51747"/>
    </source>
</evidence>
<organism evidence="11 12">
    <name type="scientific">Macrolepiota fuliginosa MF-IS2</name>
    <dbReference type="NCBI Taxonomy" id="1400762"/>
    <lineage>
        <taxon>Eukaryota</taxon>
        <taxon>Fungi</taxon>
        <taxon>Dikarya</taxon>
        <taxon>Basidiomycota</taxon>
        <taxon>Agaricomycotina</taxon>
        <taxon>Agaricomycetes</taxon>
        <taxon>Agaricomycetidae</taxon>
        <taxon>Agaricales</taxon>
        <taxon>Agaricineae</taxon>
        <taxon>Agaricaceae</taxon>
        <taxon>Macrolepiota</taxon>
    </lineage>
</organism>
<dbReference type="PROSITE" id="PS00903">
    <property type="entry name" value="CYT_DCMP_DEAMINASES_1"/>
    <property type="match status" value="1"/>
</dbReference>
<evidence type="ECO:0000256" key="9">
    <source>
        <dbReference type="ARBA" id="ARBA00071582"/>
    </source>
</evidence>
<evidence type="ECO:0000256" key="1">
    <source>
        <dbReference type="ARBA" id="ARBA00001947"/>
    </source>
</evidence>
<dbReference type="Proteomes" id="UP000807342">
    <property type="component" value="Unassembled WGS sequence"/>
</dbReference>
<dbReference type="PROSITE" id="PS51747">
    <property type="entry name" value="CYT_DCMP_DEAMINASES_2"/>
    <property type="match status" value="1"/>
</dbReference>
<dbReference type="EMBL" id="MU151056">
    <property type="protein sequence ID" value="KAF9454122.1"/>
    <property type="molecule type" value="Genomic_DNA"/>
</dbReference>
<dbReference type="SUPFAM" id="SSF53927">
    <property type="entry name" value="Cytidine deaminase-like"/>
    <property type="match status" value="1"/>
</dbReference>
<evidence type="ECO:0000256" key="3">
    <source>
        <dbReference type="ARBA" id="ARBA00022723"/>
    </source>
</evidence>
<dbReference type="InterPro" id="IPR015517">
    <property type="entry name" value="dCMP_deaminase-rel"/>
</dbReference>
<dbReference type="Gene3D" id="3.40.140.10">
    <property type="entry name" value="Cytidine Deaminase, domain 2"/>
    <property type="match status" value="1"/>
</dbReference>
<gene>
    <name evidence="11" type="ORF">P691DRAFT_848027</name>
</gene>
<protein>
    <recommendedName>
        <fullName evidence="9">Deoxycytidylate deaminase</fullName>
        <ecNumber evidence="7">3.5.4.12</ecNumber>
    </recommendedName>
    <alternativeName>
        <fullName evidence="8">dCMP deaminase</fullName>
    </alternativeName>
</protein>
<keyword evidence="5" id="KW-0378">Hydrolase</keyword>
<keyword evidence="3" id="KW-0479">Metal-binding</keyword>
<dbReference type="InterPro" id="IPR035105">
    <property type="entry name" value="Deoxycytidylate_deaminase_dom"/>
</dbReference>
<dbReference type="GO" id="GO:0009165">
    <property type="term" value="P:nucleotide biosynthetic process"/>
    <property type="evidence" value="ECO:0007669"/>
    <property type="project" value="UniProtKB-KW"/>
</dbReference>
<dbReference type="Pfam" id="PF00383">
    <property type="entry name" value="dCMP_cyt_deam_1"/>
    <property type="match status" value="1"/>
</dbReference>
<name>A0A9P5XPE7_9AGAR</name>
<evidence type="ECO:0000256" key="7">
    <source>
        <dbReference type="ARBA" id="ARBA00038938"/>
    </source>
</evidence>
<dbReference type="GO" id="GO:0008270">
    <property type="term" value="F:zinc ion binding"/>
    <property type="evidence" value="ECO:0007669"/>
    <property type="project" value="InterPro"/>
</dbReference>
<feature type="domain" description="CMP/dCMP-type deaminase" evidence="10">
    <location>
        <begin position="146"/>
        <end position="276"/>
    </location>
</feature>
<dbReference type="InterPro" id="IPR016193">
    <property type="entry name" value="Cytidine_deaminase-like"/>
</dbReference>
<evidence type="ECO:0000256" key="6">
    <source>
        <dbReference type="ARBA" id="ARBA00022833"/>
    </source>
</evidence>
<proteinExistence type="inferred from homology"/>
<dbReference type="FunFam" id="3.40.140.10:FF:000035">
    <property type="entry name" value="dCMP deaminase"/>
    <property type="match status" value="1"/>
</dbReference>
<evidence type="ECO:0000313" key="11">
    <source>
        <dbReference type="EMBL" id="KAF9454122.1"/>
    </source>
</evidence>
<dbReference type="InterPro" id="IPR016192">
    <property type="entry name" value="APOBEC/CMP_deaminase_Zn-bd"/>
</dbReference>
<dbReference type="EC" id="3.5.4.12" evidence="7"/>
<comment type="caution">
    <text evidence="11">The sequence shown here is derived from an EMBL/GenBank/DDBJ whole genome shotgun (WGS) entry which is preliminary data.</text>
</comment>
<dbReference type="PANTHER" id="PTHR11086:SF18">
    <property type="entry name" value="DEOXYCYTIDYLATE DEAMINASE"/>
    <property type="match status" value="1"/>
</dbReference>
<evidence type="ECO:0000313" key="12">
    <source>
        <dbReference type="Proteomes" id="UP000807342"/>
    </source>
</evidence>
<dbReference type="InterPro" id="IPR002125">
    <property type="entry name" value="CMP_dCMP_dom"/>
</dbReference>
<accession>A0A9P5XPE7</accession>
<evidence type="ECO:0000256" key="2">
    <source>
        <dbReference type="ARBA" id="ARBA00006576"/>
    </source>
</evidence>
<dbReference type="GO" id="GO:0005737">
    <property type="term" value="C:cytoplasm"/>
    <property type="evidence" value="ECO:0007669"/>
    <property type="project" value="TreeGrafter"/>
</dbReference>
<evidence type="ECO:0000256" key="5">
    <source>
        <dbReference type="ARBA" id="ARBA00022801"/>
    </source>
</evidence>
<sequence>MSPTMSHVAWAEDPQDPMSFPDPATMLDYITLNWRDNFVTVDLCTRNLVERFVRRPFFMLVKVDAPLLIRYSRSQKYDQPLEEFLRDDDEVVFGHNRNGSDSSSESLRNIQDLIDININNNFNDTSGLHAHLDGLNLLDPQHLRPSWDAYFMTLASLASRRSNCMKRRVGAVLVRDNRILATGYNGTPRGLKNCNEGGCNRCNGTSPSLSSPNECVCLHAEENALLEAGRERVGANAVLYCNTCPCLRCTVKIIQTGIKTVVYNLSYKVDDASASLFQQAGVELRRFDPAQRLCLTTADDRLETRALLLSLT</sequence>
<keyword evidence="12" id="KW-1185">Reference proteome</keyword>
<keyword evidence="6" id="KW-0862">Zinc</keyword>
<keyword evidence="4" id="KW-0545">Nucleotide biosynthesis</keyword>
<dbReference type="AlphaFoldDB" id="A0A9P5XPE7"/>
<reference evidence="11" key="1">
    <citation type="submission" date="2020-11" db="EMBL/GenBank/DDBJ databases">
        <authorList>
            <consortium name="DOE Joint Genome Institute"/>
            <person name="Ahrendt S."/>
            <person name="Riley R."/>
            <person name="Andreopoulos W."/>
            <person name="Labutti K."/>
            <person name="Pangilinan J."/>
            <person name="Ruiz-Duenas F.J."/>
            <person name="Barrasa J.M."/>
            <person name="Sanchez-Garcia M."/>
            <person name="Camarero S."/>
            <person name="Miyauchi S."/>
            <person name="Serrano A."/>
            <person name="Linde D."/>
            <person name="Babiker R."/>
            <person name="Drula E."/>
            <person name="Ayuso-Fernandez I."/>
            <person name="Pacheco R."/>
            <person name="Padilla G."/>
            <person name="Ferreira P."/>
            <person name="Barriuso J."/>
            <person name="Kellner H."/>
            <person name="Castanera R."/>
            <person name="Alfaro M."/>
            <person name="Ramirez L."/>
            <person name="Pisabarro A.G."/>
            <person name="Kuo A."/>
            <person name="Tritt A."/>
            <person name="Lipzen A."/>
            <person name="He G."/>
            <person name="Yan M."/>
            <person name="Ng V."/>
            <person name="Cullen D."/>
            <person name="Martin F."/>
            <person name="Rosso M.-N."/>
            <person name="Henrissat B."/>
            <person name="Hibbett D."/>
            <person name="Martinez A.T."/>
            <person name="Grigoriev I.V."/>
        </authorList>
    </citation>
    <scope>NUCLEOTIDE SEQUENCE</scope>
    <source>
        <strain evidence="11">MF-IS2</strain>
    </source>
</reference>
<evidence type="ECO:0000256" key="4">
    <source>
        <dbReference type="ARBA" id="ARBA00022727"/>
    </source>
</evidence>
<comment type="cofactor">
    <cofactor evidence="1">
        <name>Zn(2+)</name>
        <dbReference type="ChEBI" id="CHEBI:29105"/>
    </cofactor>
</comment>
<dbReference type="GO" id="GO:0004132">
    <property type="term" value="F:dCMP deaminase activity"/>
    <property type="evidence" value="ECO:0007669"/>
    <property type="project" value="UniProtKB-EC"/>
</dbReference>
<dbReference type="CDD" id="cd01286">
    <property type="entry name" value="deoxycytidylate_deaminase"/>
    <property type="match status" value="1"/>
</dbReference>